<feature type="region of interest" description="Disordered" evidence="1">
    <location>
        <begin position="30"/>
        <end position="66"/>
    </location>
</feature>
<sequence>MEFVDFILSNPLVIAGLIFVLSSLFGKKKKERQKQRRQKEKPAPAAPVPSIDQTADQQPAKERMKEAIQTIESRYQAAKTDSSELGNEIGSASDEIKSEIVTVSKISQPERTKANHVINKDNVVQGFIWSEILGSPRSKKPHPSTKKPSLKKKC</sequence>
<evidence type="ECO:0000256" key="1">
    <source>
        <dbReference type="SAM" id="MobiDB-lite"/>
    </source>
</evidence>
<feature type="region of interest" description="Disordered" evidence="1">
    <location>
        <begin position="132"/>
        <end position="154"/>
    </location>
</feature>
<dbReference type="RefSeq" id="WP_154319244.1">
    <property type="nucleotide sequence ID" value="NZ_CAJGAA010000009.1"/>
</dbReference>
<evidence type="ECO:0000313" key="3">
    <source>
        <dbReference type="EMBL" id="MRX55957.1"/>
    </source>
</evidence>
<accession>A0A6I2MFN2</accession>
<keyword evidence="4" id="KW-1185">Reference proteome</keyword>
<dbReference type="Proteomes" id="UP000441585">
    <property type="component" value="Unassembled WGS sequence"/>
</dbReference>
<name>A0A6I2MFN2_9BACI</name>
<dbReference type="EMBL" id="WKKF01000007">
    <property type="protein sequence ID" value="MRX55957.1"/>
    <property type="molecule type" value="Genomic_DNA"/>
</dbReference>
<organism evidence="3 4">
    <name type="scientific">Metabacillus idriensis</name>
    <dbReference type="NCBI Taxonomy" id="324768"/>
    <lineage>
        <taxon>Bacteria</taxon>
        <taxon>Bacillati</taxon>
        <taxon>Bacillota</taxon>
        <taxon>Bacilli</taxon>
        <taxon>Bacillales</taxon>
        <taxon>Bacillaceae</taxon>
        <taxon>Metabacillus</taxon>
    </lineage>
</organism>
<keyword evidence="2" id="KW-0472">Membrane</keyword>
<keyword evidence="2" id="KW-0812">Transmembrane</keyword>
<feature type="transmembrane region" description="Helical" evidence="2">
    <location>
        <begin position="6"/>
        <end position="26"/>
    </location>
</feature>
<dbReference type="AlphaFoldDB" id="A0A6I2MFN2"/>
<proteinExistence type="predicted"/>
<feature type="compositionally biased region" description="Basic residues" evidence="1">
    <location>
        <begin position="30"/>
        <end position="39"/>
    </location>
</feature>
<comment type="caution">
    <text evidence="3">The sequence shown here is derived from an EMBL/GenBank/DDBJ whole genome shotgun (WGS) entry which is preliminary data.</text>
</comment>
<gene>
    <name evidence="3" type="ORF">GJU41_18500</name>
</gene>
<reference evidence="3 4" key="1">
    <citation type="submission" date="2019-11" db="EMBL/GenBank/DDBJ databases">
        <title>Bacillus idriensis genome.</title>
        <authorList>
            <person name="Konopka E.N."/>
            <person name="Newman J.D."/>
        </authorList>
    </citation>
    <scope>NUCLEOTIDE SEQUENCE [LARGE SCALE GENOMIC DNA]</scope>
    <source>
        <strain evidence="3 4">DSM 19097</strain>
    </source>
</reference>
<evidence type="ECO:0000256" key="2">
    <source>
        <dbReference type="SAM" id="Phobius"/>
    </source>
</evidence>
<feature type="compositionally biased region" description="Basic residues" evidence="1">
    <location>
        <begin position="137"/>
        <end position="154"/>
    </location>
</feature>
<evidence type="ECO:0000313" key="4">
    <source>
        <dbReference type="Proteomes" id="UP000441585"/>
    </source>
</evidence>
<keyword evidence="2" id="KW-1133">Transmembrane helix</keyword>
<protein>
    <submittedName>
        <fullName evidence="3">Uncharacterized protein</fullName>
    </submittedName>
</protein>